<dbReference type="InterPro" id="IPR006035">
    <property type="entry name" value="Ureohydrolase"/>
</dbReference>
<dbReference type="PIRSF" id="PIRSF036979">
    <property type="entry name" value="Arginase"/>
    <property type="match status" value="1"/>
</dbReference>
<dbReference type="RefSeq" id="WP_201369027.1">
    <property type="nucleotide sequence ID" value="NZ_BNJG01000001.1"/>
</dbReference>
<dbReference type="Gene3D" id="3.40.800.10">
    <property type="entry name" value="Ureohydrolase domain"/>
    <property type="match status" value="1"/>
</dbReference>
<keyword evidence="3 4" id="KW-0378">Hydrolase</keyword>
<dbReference type="PANTHER" id="PTHR11358">
    <property type="entry name" value="ARGINASE/AGMATINASE"/>
    <property type="match status" value="1"/>
</dbReference>
<dbReference type="InterPro" id="IPR020855">
    <property type="entry name" value="Ureohydrolase_Mn_BS"/>
</dbReference>
<keyword evidence="6" id="KW-1185">Reference proteome</keyword>
<reference evidence="5 6" key="1">
    <citation type="journal article" date="2021" name="Int. J. Syst. Evol. Microbiol.">
        <title>Reticulibacter mediterranei gen. nov., sp. nov., within the new family Reticulibacteraceae fam. nov., and Ktedonospora formicarum gen. nov., sp. nov., Ktedonobacter robiniae sp. nov., Dictyobacter formicarum sp. nov. and Dictyobacter arantiisoli sp. nov., belonging to the class Ktedonobacteria.</title>
        <authorList>
            <person name="Yabe S."/>
            <person name="Zheng Y."/>
            <person name="Wang C.M."/>
            <person name="Sakai Y."/>
            <person name="Abe K."/>
            <person name="Yokota A."/>
            <person name="Donadio S."/>
            <person name="Cavaletti L."/>
            <person name="Monciardini P."/>
        </authorList>
    </citation>
    <scope>NUCLEOTIDE SEQUENCE [LARGE SCALE GENOMIC DNA]</scope>
    <source>
        <strain evidence="5 6">SOSP1-30</strain>
    </source>
</reference>
<dbReference type="CDD" id="cd11593">
    <property type="entry name" value="Agmatinase-like_2"/>
    <property type="match status" value="1"/>
</dbReference>
<gene>
    <name evidence="5" type="ORF">KSB_05580</name>
</gene>
<evidence type="ECO:0000256" key="2">
    <source>
        <dbReference type="ARBA" id="ARBA00022723"/>
    </source>
</evidence>
<evidence type="ECO:0000313" key="6">
    <source>
        <dbReference type="Proteomes" id="UP000654345"/>
    </source>
</evidence>
<dbReference type="SUPFAM" id="SSF52768">
    <property type="entry name" value="Arginase/deacetylase"/>
    <property type="match status" value="1"/>
</dbReference>
<comment type="similarity">
    <text evidence="1">Belongs to the arginase family. Agmatinase subfamily.</text>
</comment>
<dbReference type="Proteomes" id="UP000654345">
    <property type="component" value="Unassembled WGS sequence"/>
</dbReference>
<dbReference type="PANTHER" id="PTHR11358:SF26">
    <property type="entry name" value="GUANIDINO ACID HYDROLASE, MITOCHONDRIAL"/>
    <property type="match status" value="1"/>
</dbReference>
<protein>
    <submittedName>
        <fullName evidence="5">Agmatinase</fullName>
    </submittedName>
</protein>
<dbReference type="InterPro" id="IPR005925">
    <property type="entry name" value="Agmatinase-rel"/>
</dbReference>
<proteinExistence type="inferred from homology"/>
<evidence type="ECO:0000313" key="5">
    <source>
        <dbReference type="EMBL" id="GHO52083.1"/>
    </source>
</evidence>
<dbReference type="PROSITE" id="PS01053">
    <property type="entry name" value="ARGINASE_1"/>
    <property type="match status" value="1"/>
</dbReference>
<dbReference type="Pfam" id="PF00491">
    <property type="entry name" value="Arginase"/>
    <property type="match status" value="1"/>
</dbReference>
<dbReference type="PROSITE" id="PS51409">
    <property type="entry name" value="ARGINASE_2"/>
    <property type="match status" value="1"/>
</dbReference>
<evidence type="ECO:0000256" key="4">
    <source>
        <dbReference type="RuleBase" id="RU003684"/>
    </source>
</evidence>
<comment type="caution">
    <text evidence="5">The sequence shown here is derived from an EMBL/GenBank/DDBJ whole genome shotgun (WGS) entry which is preliminary data.</text>
</comment>
<dbReference type="EMBL" id="BNJG01000001">
    <property type="protein sequence ID" value="GHO52083.1"/>
    <property type="molecule type" value="Genomic_DNA"/>
</dbReference>
<evidence type="ECO:0000256" key="1">
    <source>
        <dbReference type="ARBA" id="ARBA00009227"/>
    </source>
</evidence>
<evidence type="ECO:0000256" key="3">
    <source>
        <dbReference type="ARBA" id="ARBA00022801"/>
    </source>
</evidence>
<sequence>MEYSSISQFGAPDAPHCNPETAQVTIIPAPLEYSVCYMKGTEHGPQAILDASSQMELYDEELDCCPIEIGVYTRPVLDYRGMDHAEALKATGQAVRETLEKGQLPLILGGEHSLSAPCITAVQEKYPDLTVVHIDAHGDLRDEYEGTPLSHASIERRVVDMGIPLLEIGIRSFSPEEAEFLKSGPNVAVVWAYQIARGIAQIPWERLGKHVYLTIDLDAIDPSEMPAVGTPEPGGLSWYQVLDLVREICQRSTVVGMDVVELCPMDGQTRADFLAAKLVYKMIGYRFNQ</sequence>
<name>A0ABQ3UHD1_9CHLR</name>
<accession>A0ABQ3UHD1</accession>
<dbReference type="InterPro" id="IPR023696">
    <property type="entry name" value="Ureohydrolase_dom_sf"/>
</dbReference>
<dbReference type="NCBIfam" id="TIGR01230">
    <property type="entry name" value="agmatinase"/>
    <property type="match status" value="1"/>
</dbReference>
<organism evidence="5 6">
    <name type="scientific">Ktedonobacter robiniae</name>
    <dbReference type="NCBI Taxonomy" id="2778365"/>
    <lineage>
        <taxon>Bacteria</taxon>
        <taxon>Bacillati</taxon>
        <taxon>Chloroflexota</taxon>
        <taxon>Ktedonobacteria</taxon>
        <taxon>Ktedonobacterales</taxon>
        <taxon>Ktedonobacteraceae</taxon>
        <taxon>Ktedonobacter</taxon>
    </lineage>
</organism>
<keyword evidence="2" id="KW-0479">Metal-binding</keyword>